<evidence type="ECO:0000313" key="8">
    <source>
        <dbReference type="Proteomes" id="UP001458880"/>
    </source>
</evidence>
<feature type="active site" description="Proton acceptor" evidence="4">
    <location>
        <position position="363"/>
    </location>
</feature>
<dbReference type="GO" id="GO:0004092">
    <property type="term" value="F:carnitine O-acetyltransferase activity"/>
    <property type="evidence" value="ECO:0007669"/>
    <property type="project" value="TreeGrafter"/>
</dbReference>
<evidence type="ECO:0000259" key="6">
    <source>
        <dbReference type="Pfam" id="PF00755"/>
    </source>
</evidence>
<accession>A0AAW1JXX6</accession>
<dbReference type="Gene3D" id="3.30.559.10">
    <property type="entry name" value="Chloramphenicol acetyltransferase-like domain"/>
    <property type="match status" value="1"/>
</dbReference>
<dbReference type="FunFam" id="3.30.559.70:FF:000002">
    <property type="entry name" value="Carnitine O-acetyltransferase"/>
    <property type="match status" value="1"/>
</dbReference>
<evidence type="ECO:0000256" key="3">
    <source>
        <dbReference type="ARBA" id="ARBA00023315"/>
    </source>
</evidence>
<keyword evidence="8" id="KW-1185">Reference proteome</keyword>
<name>A0AAW1JXX6_POPJA</name>
<dbReference type="InterPro" id="IPR023213">
    <property type="entry name" value="CAT-like_dom_sf"/>
</dbReference>
<dbReference type="PROSITE" id="PS00439">
    <property type="entry name" value="ACYLTRANSF_C_1"/>
    <property type="match status" value="1"/>
</dbReference>
<organism evidence="7 8">
    <name type="scientific">Popillia japonica</name>
    <name type="common">Japanese beetle</name>
    <dbReference type="NCBI Taxonomy" id="7064"/>
    <lineage>
        <taxon>Eukaryota</taxon>
        <taxon>Metazoa</taxon>
        <taxon>Ecdysozoa</taxon>
        <taxon>Arthropoda</taxon>
        <taxon>Hexapoda</taxon>
        <taxon>Insecta</taxon>
        <taxon>Pterygota</taxon>
        <taxon>Neoptera</taxon>
        <taxon>Endopterygota</taxon>
        <taxon>Coleoptera</taxon>
        <taxon>Polyphaga</taxon>
        <taxon>Scarabaeiformia</taxon>
        <taxon>Scarabaeidae</taxon>
        <taxon>Rutelinae</taxon>
        <taxon>Popillia</taxon>
    </lineage>
</organism>
<keyword evidence="3 5" id="KW-0012">Acyltransferase</keyword>
<evidence type="ECO:0000256" key="4">
    <source>
        <dbReference type="PIRSR" id="PIRSR600542-1"/>
    </source>
</evidence>
<protein>
    <submittedName>
        <fullName evidence="7">Choline/Carnitine o-acyltransferase</fullName>
    </submittedName>
</protein>
<gene>
    <name evidence="7" type="ORF">QE152_g26437</name>
</gene>
<dbReference type="GO" id="GO:0005777">
    <property type="term" value="C:peroxisome"/>
    <property type="evidence" value="ECO:0007669"/>
    <property type="project" value="TreeGrafter"/>
</dbReference>
<dbReference type="Pfam" id="PF00755">
    <property type="entry name" value="Carn_acyltransf"/>
    <property type="match status" value="1"/>
</dbReference>
<dbReference type="PANTHER" id="PTHR22589">
    <property type="entry name" value="CARNITINE O-ACYLTRANSFERASE"/>
    <property type="match status" value="1"/>
</dbReference>
<feature type="domain" description="Choline/carnitine acyltransferase" evidence="6">
    <location>
        <begin position="63"/>
        <end position="629"/>
    </location>
</feature>
<evidence type="ECO:0000256" key="5">
    <source>
        <dbReference type="RuleBase" id="RU003801"/>
    </source>
</evidence>
<comment type="caution">
    <text evidence="7">The sequence shown here is derived from an EMBL/GenBank/DDBJ whole genome shotgun (WGS) entry which is preliminary data.</text>
</comment>
<evidence type="ECO:0000256" key="1">
    <source>
        <dbReference type="ARBA" id="ARBA00005232"/>
    </source>
</evidence>
<evidence type="ECO:0000313" key="7">
    <source>
        <dbReference type="EMBL" id="KAK9709752.1"/>
    </source>
</evidence>
<dbReference type="AlphaFoldDB" id="A0AAW1JXX6"/>
<sequence length="647" mass="73112">MTSCIEESYNRDNMYRRFSVSASNKIFQQRVYAGLFNFLHKENSNVIYSPVSARNISQNLPRLPVPALRQTLEKYLQTVRPHVNDKEFAATSELVNKFSAENGIGAKLQKLLVDKAKGSENWLADWWLHAAYLDFRYPVVVYSSPGLVFPFENFETEDDRLSYTTKLILAAIDYKLQIDRDKIPIDMMGKDPLDMNQYKKVFGTCRIPGLKRDSLEFHPTSTHIAVVNNNHFFKVELFGSNGEVISEKQLFNQLQTVLEQSVTPAAPVGILTTDHRDNWGKAYQLLIKDPSNKKSAEEIQKSLFLVALDGPMPIYDEENRQTTASRQLIHAGGSAGNAGNRWYDKTIQFVIGQDGIVGLTYEHSPSEGQPIAVMTDYLVDYIKNNTSQKIPDAQFDKTVQRLDFNITDDLLKEIDSSSFNVDKLADDLEMDCFTFKPFGKEFIKTQKLSPDSFIQIAMQYAFYRLHQTPGAHYESAATRKYIHGRTETIRSCSIESINFAKTMLDSSKSDSDKVDALKAAINSHKKYTVEALNGYGVDRHLLGLKLMALERGEEIHPLYSDPGYVRSAHMRISTSQVATKCDGFMCYGPLVPDGYGCCYNPRTNDMNFAVSAFVEDPGTSAAKFRETLENSLLDMHNVLVKTGKSKL</sequence>
<reference evidence="7 8" key="1">
    <citation type="journal article" date="2024" name="BMC Genomics">
        <title>De novo assembly and annotation of Popillia japonica's genome with initial clues to its potential as an invasive pest.</title>
        <authorList>
            <person name="Cucini C."/>
            <person name="Boschi S."/>
            <person name="Funari R."/>
            <person name="Cardaioli E."/>
            <person name="Iannotti N."/>
            <person name="Marturano G."/>
            <person name="Paoli F."/>
            <person name="Bruttini M."/>
            <person name="Carapelli A."/>
            <person name="Frati F."/>
            <person name="Nardi F."/>
        </authorList>
    </citation>
    <scope>NUCLEOTIDE SEQUENCE [LARGE SCALE GENOMIC DNA]</scope>
    <source>
        <strain evidence="7">DMR45628</strain>
    </source>
</reference>
<dbReference type="PROSITE" id="PS00440">
    <property type="entry name" value="ACYLTRANSF_C_2"/>
    <property type="match status" value="1"/>
</dbReference>
<dbReference type="InterPro" id="IPR000542">
    <property type="entry name" value="Carn_acyl_trans"/>
</dbReference>
<dbReference type="EMBL" id="JASPKY010000303">
    <property type="protein sequence ID" value="KAK9709752.1"/>
    <property type="molecule type" value="Genomic_DNA"/>
</dbReference>
<dbReference type="Gene3D" id="3.30.559.70">
    <property type="entry name" value="Choline/Carnitine o-acyltransferase, domain 2"/>
    <property type="match status" value="1"/>
</dbReference>
<dbReference type="GO" id="GO:0019254">
    <property type="term" value="P:carnitine metabolic process, CoA-linked"/>
    <property type="evidence" value="ECO:0007669"/>
    <property type="project" value="TreeGrafter"/>
</dbReference>
<proteinExistence type="inferred from homology"/>
<dbReference type="SUPFAM" id="SSF52777">
    <property type="entry name" value="CoA-dependent acyltransferases"/>
    <property type="match status" value="2"/>
</dbReference>
<dbReference type="PANTHER" id="PTHR22589:SF103">
    <property type="entry name" value="CARNITINE O-ACETYL-TRANSFERASE, ISOFORM A-RELATED"/>
    <property type="match status" value="1"/>
</dbReference>
<dbReference type="InterPro" id="IPR039551">
    <property type="entry name" value="Cho/carn_acyl_trans"/>
</dbReference>
<dbReference type="Proteomes" id="UP001458880">
    <property type="component" value="Unassembled WGS sequence"/>
</dbReference>
<dbReference type="InterPro" id="IPR042231">
    <property type="entry name" value="Cho/carn_acyl_trans_2"/>
</dbReference>
<comment type="similarity">
    <text evidence="1 5">Belongs to the carnitine/choline acetyltransferase family.</text>
</comment>
<keyword evidence="2 5" id="KW-0808">Transferase</keyword>
<evidence type="ECO:0000256" key="2">
    <source>
        <dbReference type="ARBA" id="ARBA00022679"/>
    </source>
</evidence>